<feature type="transmembrane region" description="Helical" evidence="4">
    <location>
        <begin position="261"/>
        <end position="287"/>
    </location>
</feature>
<proteinExistence type="inferred from homology"/>
<feature type="transmembrane region" description="Helical" evidence="4">
    <location>
        <begin position="394"/>
        <end position="415"/>
    </location>
</feature>
<dbReference type="GO" id="GO:0022857">
    <property type="term" value="F:transmembrane transporter activity"/>
    <property type="evidence" value="ECO:0007669"/>
    <property type="project" value="InterPro"/>
</dbReference>
<evidence type="ECO:0000256" key="1">
    <source>
        <dbReference type="ARBA" id="ARBA00004141"/>
    </source>
</evidence>
<feature type="transmembrane region" description="Helical" evidence="4">
    <location>
        <begin position="133"/>
        <end position="151"/>
    </location>
</feature>
<protein>
    <submittedName>
        <fullName evidence="5">Riboflavin transporter MCH5-like protein 18</fullName>
    </submittedName>
</protein>
<keyword evidence="4" id="KW-1133">Transmembrane helix</keyword>
<feature type="transmembrane region" description="Helical" evidence="4">
    <location>
        <begin position="367"/>
        <end position="387"/>
    </location>
</feature>
<evidence type="ECO:0000256" key="2">
    <source>
        <dbReference type="ARBA" id="ARBA00006727"/>
    </source>
</evidence>
<evidence type="ECO:0000313" key="6">
    <source>
        <dbReference type="Proteomes" id="UP000186583"/>
    </source>
</evidence>
<dbReference type="Pfam" id="PF07690">
    <property type="entry name" value="MFS_1"/>
    <property type="match status" value="1"/>
</dbReference>
<comment type="caution">
    <text evidence="5">The sequence shown here is derived from an EMBL/GenBank/DDBJ whole genome shotgun (WGS) entry which is preliminary data.</text>
</comment>
<feature type="transmembrane region" description="Helical" evidence="4">
    <location>
        <begin position="189"/>
        <end position="209"/>
    </location>
</feature>
<keyword evidence="4" id="KW-0812">Transmembrane</keyword>
<comment type="similarity">
    <text evidence="2">Belongs to the major facilitator superfamily. Monocarboxylate porter (TC 2.A.1.13) family.</text>
</comment>
<dbReference type="InterPro" id="IPR050327">
    <property type="entry name" value="Proton-linked_MCT"/>
</dbReference>
<sequence>MSSRTRGTIPSSTEKHEDGSAPVPVFLEGRGSEEAKQNDQSPNLGPEEENKPSSPRDGGLMAWLQVSSAFALYWNSLGLLNGFGAFQTYYERSVLSNESASAISWIGSVQVFFLMAGGVFLGPLYDMGYARSMLVVGTFLVVFGFMMTSISSQYYQFLLAQGFCVGIGSSCLYMPAITLVPAYFTTRRALAMGLATVGSSLGATIYPLIFESLQPRIGFGWTVRVIGFITLATCCYAVVVARPHSRGQNKSISKDSSLKEIAHAAGLVDTRYIIQCIAIFFSNLAFFQPLYYIQSYAQTHGMQGQDLAKYLLVILNAAGIPGRIIPSWVADRAGVLNTYIGICTLTAATIFYWISVHNAAANVAFSALYGFFSASVVTLAPVVLASITDDLGILAIYWIVYVTYGYFCWTVTISYSPSDEEH</sequence>
<feature type="transmembrane region" description="Helical" evidence="4">
    <location>
        <begin position="307"/>
        <end position="324"/>
    </location>
</feature>
<dbReference type="OrthoDB" id="6509908at2759"/>
<feature type="compositionally biased region" description="Polar residues" evidence="3">
    <location>
        <begin position="1"/>
        <end position="12"/>
    </location>
</feature>
<keyword evidence="4" id="KW-0472">Membrane</keyword>
<dbReference type="EMBL" id="MPGH01000265">
    <property type="protein sequence ID" value="OLN81044.1"/>
    <property type="molecule type" value="Genomic_DNA"/>
</dbReference>
<reference evidence="5 6" key="1">
    <citation type="submission" date="2016-11" db="EMBL/GenBank/DDBJ databases">
        <title>Draft Genome Assembly of Colletotrichum chlorophyti a pathogen of herbaceous plants.</title>
        <authorList>
            <person name="Gan P."/>
            <person name="Narusaka M."/>
            <person name="Tsushima A."/>
            <person name="Narusaka Y."/>
            <person name="Takano Y."/>
            <person name="Shirasu K."/>
        </authorList>
    </citation>
    <scope>NUCLEOTIDE SEQUENCE [LARGE SCALE GENOMIC DNA]</scope>
    <source>
        <strain evidence="5 6">NTL11</strain>
    </source>
</reference>
<gene>
    <name evidence="5" type="ORF">CCHL11_09414</name>
</gene>
<dbReference type="GO" id="GO:0016020">
    <property type="term" value="C:membrane"/>
    <property type="evidence" value="ECO:0007669"/>
    <property type="project" value="UniProtKB-SubCell"/>
</dbReference>
<keyword evidence="6" id="KW-1185">Reference proteome</keyword>
<dbReference type="AlphaFoldDB" id="A0A1Q8RA18"/>
<dbReference type="PANTHER" id="PTHR11360">
    <property type="entry name" value="MONOCARBOXYLATE TRANSPORTER"/>
    <property type="match status" value="1"/>
</dbReference>
<dbReference type="Gene3D" id="1.20.1250.20">
    <property type="entry name" value="MFS general substrate transporter like domains"/>
    <property type="match status" value="1"/>
</dbReference>
<evidence type="ECO:0000256" key="4">
    <source>
        <dbReference type="SAM" id="Phobius"/>
    </source>
</evidence>
<evidence type="ECO:0000256" key="3">
    <source>
        <dbReference type="SAM" id="MobiDB-lite"/>
    </source>
</evidence>
<name>A0A1Q8RA18_9PEZI</name>
<feature type="transmembrane region" description="Helical" evidence="4">
    <location>
        <begin position="221"/>
        <end position="241"/>
    </location>
</feature>
<feature type="region of interest" description="Disordered" evidence="3">
    <location>
        <begin position="1"/>
        <end position="56"/>
    </location>
</feature>
<feature type="transmembrane region" description="Helical" evidence="4">
    <location>
        <begin position="157"/>
        <end position="177"/>
    </location>
</feature>
<feature type="transmembrane region" description="Helical" evidence="4">
    <location>
        <begin position="336"/>
        <end position="355"/>
    </location>
</feature>
<dbReference type="SUPFAM" id="SSF103473">
    <property type="entry name" value="MFS general substrate transporter"/>
    <property type="match status" value="1"/>
</dbReference>
<dbReference type="Proteomes" id="UP000186583">
    <property type="component" value="Unassembled WGS sequence"/>
</dbReference>
<dbReference type="InterPro" id="IPR011701">
    <property type="entry name" value="MFS"/>
</dbReference>
<dbReference type="InterPro" id="IPR036259">
    <property type="entry name" value="MFS_trans_sf"/>
</dbReference>
<comment type="subcellular location">
    <subcellularLocation>
        <location evidence="1">Membrane</location>
        <topology evidence="1">Multi-pass membrane protein</topology>
    </subcellularLocation>
</comment>
<feature type="transmembrane region" description="Helical" evidence="4">
    <location>
        <begin position="70"/>
        <end position="90"/>
    </location>
</feature>
<dbReference type="PANTHER" id="PTHR11360:SF280">
    <property type="entry name" value="MONOCARBOXYLATE TRANSPORTER, PUTATIVE (AFU_ORTHOLOGUE AFUA_1G05170)-RELATED"/>
    <property type="match status" value="1"/>
</dbReference>
<evidence type="ECO:0000313" key="5">
    <source>
        <dbReference type="EMBL" id="OLN81044.1"/>
    </source>
</evidence>
<feature type="transmembrane region" description="Helical" evidence="4">
    <location>
        <begin position="102"/>
        <end position="121"/>
    </location>
</feature>
<organism evidence="5 6">
    <name type="scientific">Colletotrichum chlorophyti</name>
    <dbReference type="NCBI Taxonomy" id="708187"/>
    <lineage>
        <taxon>Eukaryota</taxon>
        <taxon>Fungi</taxon>
        <taxon>Dikarya</taxon>
        <taxon>Ascomycota</taxon>
        <taxon>Pezizomycotina</taxon>
        <taxon>Sordariomycetes</taxon>
        <taxon>Hypocreomycetidae</taxon>
        <taxon>Glomerellales</taxon>
        <taxon>Glomerellaceae</taxon>
        <taxon>Colletotrichum</taxon>
    </lineage>
</organism>
<accession>A0A1Q8RA18</accession>